<evidence type="ECO:0000313" key="2">
    <source>
        <dbReference type="EMBL" id="EFF77647.1"/>
    </source>
</evidence>
<comment type="caution">
    <text evidence="2">The sequence shown here is derived from an EMBL/GenBank/DDBJ whole genome shotgun (WGS) entry which is preliminary data.</text>
</comment>
<dbReference type="EMBL" id="ADMS01000021">
    <property type="protein sequence ID" value="EFF77647.1"/>
    <property type="molecule type" value="Genomic_DNA"/>
</dbReference>
<dbReference type="eggNOG" id="ENOG5032YPX">
    <property type="taxonomic scope" value="Bacteria"/>
</dbReference>
<dbReference type="PATRIC" id="fig|742159.3.peg.1838"/>
<gene>
    <name evidence="2" type="ORF">HMPREF0004_0998</name>
</gene>
<feature type="region of interest" description="Disordered" evidence="1">
    <location>
        <begin position="57"/>
        <end position="86"/>
    </location>
</feature>
<evidence type="ECO:0000256" key="1">
    <source>
        <dbReference type="SAM" id="MobiDB-lite"/>
    </source>
</evidence>
<accession>D4X6A1</accession>
<evidence type="ECO:0000313" key="3">
    <source>
        <dbReference type="Proteomes" id="UP000004510"/>
    </source>
</evidence>
<protein>
    <recommendedName>
        <fullName evidence="4">DUF1059 domain-containing protein</fullName>
    </recommendedName>
</protein>
<evidence type="ECO:0008006" key="4">
    <source>
        <dbReference type="Google" id="ProtNLM"/>
    </source>
</evidence>
<dbReference type="Pfam" id="PF06348">
    <property type="entry name" value="DUF1059"/>
    <property type="match status" value="1"/>
</dbReference>
<dbReference type="Proteomes" id="UP000004510">
    <property type="component" value="Unassembled WGS sequence"/>
</dbReference>
<dbReference type="HOGENOM" id="CLU_188872_0_0_4"/>
<dbReference type="InterPro" id="IPR009409">
    <property type="entry name" value="DUF1059"/>
</dbReference>
<name>D4X6A1_9BURK</name>
<organism evidence="2 3">
    <name type="scientific">Achromobacter piechaudii ATCC 43553</name>
    <dbReference type="NCBI Taxonomy" id="742159"/>
    <lineage>
        <taxon>Bacteria</taxon>
        <taxon>Pseudomonadati</taxon>
        <taxon>Pseudomonadota</taxon>
        <taxon>Betaproteobacteria</taxon>
        <taxon>Burkholderiales</taxon>
        <taxon>Alcaligenaceae</taxon>
        <taxon>Achromobacter</taxon>
    </lineage>
</organism>
<dbReference type="AlphaFoldDB" id="D4X6A1"/>
<reference evidence="3" key="1">
    <citation type="submission" date="2010-03" db="EMBL/GenBank/DDBJ databases">
        <title>Complete sequence of Mobiluncus curtisii ATCC 43063.</title>
        <authorList>
            <person name="Muzny D."/>
            <person name="Qin X."/>
            <person name="Deng J."/>
            <person name="Jiang H."/>
            <person name="Liu Y."/>
            <person name="Qu J."/>
            <person name="Song X.-Z."/>
            <person name="Zhang L."/>
            <person name="Thornton R."/>
            <person name="Coyle M."/>
            <person name="Francisco L."/>
            <person name="Jackson L."/>
            <person name="Javaid M."/>
            <person name="Korchina V."/>
            <person name="Kovar C."/>
            <person name="Mata R."/>
            <person name="Mathew T."/>
            <person name="Ngo R."/>
            <person name="Nguyen L."/>
            <person name="Nguyen N."/>
            <person name="Okwuonu G."/>
            <person name="Ongeri F."/>
            <person name="Pham C."/>
            <person name="Simmons D."/>
            <person name="Wilczek-Boney K."/>
            <person name="Hale W."/>
            <person name="Jakkamsetti A."/>
            <person name="Pham P."/>
            <person name="Ruth R."/>
            <person name="San Lucas F."/>
            <person name="Warren J."/>
            <person name="Zhang J."/>
            <person name="Zhao Z."/>
            <person name="Zhou C."/>
            <person name="Zhu D."/>
            <person name="Lee S."/>
            <person name="Bess C."/>
            <person name="Blankenburg K."/>
            <person name="Forbes L."/>
            <person name="Fu Q."/>
            <person name="Gubbala S."/>
            <person name="Hirani K."/>
            <person name="Jayaseelan J.C."/>
            <person name="Lara F."/>
            <person name="Munidasa M."/>
            <person name="Palculict T."/>
            <person name="Patil S."/>
            <person name="Pu L.-L."/>
            <person name="Saada N."/>
            <person name="Tang L."/>
            <person name="Weissenberger G."/>
            <person name="Zhu Y."/>
            <person name="Hemphill L."/>
            <person name="Shang Y."/>
            <person name="Youmans B."/>
            <person name="Ayvaz T."/>
            <person name="Ross M."/>
            <person name="Santibanez J."/>
            <person name="Aqrawi P."/>
            <person name="Gross S."/>
            <person name="Joshi V."/>
            <person name="Fowler G."/>
            <person name="Nazareth L."/>
            <person name="Reid J."/>
            <person name="Worley K."/>
            <person name="Petrosino J."/>
            <person name="Highlander S."/>
            <person name="Gibbs R."/>
            <person name="Gibbs R."/>
        </authorList>
    </citation>
    <scope>NUCLEOTIDE SEQUENCE [LARGE SCALE GENOMIC DNA]</scope>
    <source>
        <strain evidence="3">ATCC 43553</strain>
    </source>
</reference>
<sequence length="86" mass="9786">MCHCRKRPRALRKETIMTRKYIDCREYPSEMNCSVALAADSENELLEAAVQHATTVHKHADSPELRTQLKAMFHDGTPPTDAPRHA</sequence>
<proteinExistence type="predicted"/>